<dbReference type="EMBL" id="JMIH01000039">
    <property type="protein sequence ID" value="KEO71746.1"/>
    <property type="molecule type" value="Genomic_DNA"/>
</dbReference>
<sequence>MNFNIKIMKSKRIISLLALMIYVSSCDLLSFNTPPESVGYNLYLSFQDVSGNDLVKGIELNGSSGAVKDSLYILDIIISEPCQNWDNTIYNAPARPGFIPDVNLPQLGMVSYNGYSHLTNHFGLSLKNCGEQKKLTYKLKCPYLFGDDAIHEFITYWEIPKDKLNHGAKCYRIEFEGNEITPTPMVNYENTTFTAAIILE</sequence>
<evidence type="ECO:0000256" key="1">
    <source>
        <dbReference type="SAM" id="SignalP"/>
    </source>
</evidence>
<keyword evidence="1" id="KW-0732">Signal</keyword>
<evidence type="ECO:0000313" key="3">
    <source>
        <dbReference type="Proteomes" id="UP000027821"/>
    </source>
</evidence>
<evidence type="ECO:0008006" key="4">
    <source>
        <dbReference type="Google" id="ProtNLM"/>
    </source>
</evidence>
<proteinExistence type="predicted"/>
<comment type="caution">
    <text evidence="2">The sequence shown here is derived from an EMBL/GenBank/DDBJ whole genome shotgun (WGS) entry which is preliminary data.</text>
</comment>
<feature type="chain" id="PRO_5001695358" description="Lipoprotein" evidence="1">
    <location>
        <begin position="31"/>
        <end position="200"/>
    </location>
</feature>
<dbReference type="STRING" id="1048983.EL17_21410"/>
<accession>A0A074KP81</accession>
<keyword evidence="3" id="KW-1185">Reference proteome</keyword>
<gene>
    <name evidence="2" type="ORF">EL17_21410</name>
</gene>
<name>A0A074KP81_9BACT</name>
<dbReference type="eggNOG" id="ENOG5032N99">
    <property type="taxonomic scope" value="Bacteria"/>
</dbReference>
<dbReference type="AlphaFoldDB" id="A0A074KP81"/>
<reference evidence="2 3" key="1">
    <citation type="submission" date="2014-04" db="EMBL/GenBank/DDBJ databases">
        <title>Characterization and application of a salt tolerant electro-active bacterium.</title>
        <authorList>
            <person name="Yang L."/>
            <person name="Wei S."/>
            <person name="Tay Q.X.M."/>
        </authorList>
    </citation>
    <scope>NUCLEOTIDE SEQUENCE [LARGE SCALE GENOMIC DNA]</scope>
    <source>
        <strain evidence="2 3">LY1</strain>
    </source>
</reference>
<evidence type="ECO:0000313" key="2">
    <source>
        <dbReference type="EMBL" id="KEO71746.1"/>
    </source>
</evidence>
<organism evidence="2 3">
    <name type="scientific">Anditalea andensis</name>
    <dbReference type="NCBI Taxonomy" id="1048983"/>
    <lineage>
        <taxon>Bacteria</taxon>
        <taxon>Pseudomonadati</taxon>
        <taxon>Bacteroidota</taxon>
        <taxon>Cytophagia</taxon>
        <taxon>Cytophagales</taxon>
        <taxon>Cytophagaceae</taxon>
        <taxon>Anditalea</taxon>
    </lineage>
</organism>
<dbReference type="Proteomes" id="UP000027821">
    <property type="component" value="Unassembled WGS sequence"/>
</dbReference>
<protein>
    <recommendedName>
        <fullName evidence="4">Lipoprotein</fullName>
    </recommendedName>
</protein>
<feature type="signal peptide" evidence="1">
    <location>
        <begin position="1"/>
        <end position="30"/>
    </location>
</feature>